<dbReference type="Proteomes" id="UP000002431">
    <property type="component" value="Chromosome"/>
</dbReference>
<dbReference type="PANTHER" id="PTHR38074:SF1">
    <property type="entry name" value="ALTERED INHERITANCE OF MITOCHONDRIA PROTEIN 24, MITOCHONDRIAL"/>
    <property type="match status" value="1"/>
</dbReference>
<dbReference type="Gene3D" id="3.60.160.10">
    <property type="entry name" value="Mitochondrial biogenesis AIM24"/>
    <property type="match status" value="1"/>
</dbReference>
<name>Q1IVW6_DEIGD</name>
<protein>
    <recommendedName>
        <fullName evidence="3">AIM24 family protein</fullName>
    </recommendedName>
</protein>
<reference evidence="1" key="1">
    <citation type="submission" date="2006-04" db="EMBL/GenBank/DDBJ databases">
        <title>Complete sequence of chromosome of Deinococcus geothermalis DSM 11300.</title>
        <authorList>
            <consortium name="US DOE Joint Genome Institute"/>
            <person name="Copeland A."/>
            <person name="Lucas S."/>
            <person name="Lapidus A."/>
            <person name="Barry K."/>
            <person name="Detter J.C."/>
            <person name="Glavina del Rio T."/>
            <person name="Hammon N."/>
            <person name="Israni S."/>
            <person name="Dalin E."/>
            <person name="Tice H."/>
            <person name="Pitluck S."/>
            <person name="Brettin T."/>
            <person name="Bruce D."/>
            <person name="Han C."/>
            <person name="Tapia R."/>
            <person name="Saunders E."/>
            <person name="Gilna P."/>
            <person name="Schmutz J."/>
            <person name="Larimer F."/>
            <person name="Land M."/>
            <person name="Hauser L."/>
            <person name="Kyrpides N."/>
            <person name="Kim E."/>
            <person name="Daly M.J."/>
            <person name="Fredrickson J.K."/>
            <person name="Makarova K.S."/>
            <person name="Gaidamakova E.K."/>
            <person name="Zhai M."/>
            <person name="Richardson P."/>
        </authorList>
    </citation>
    <scope>NUCLEOTIDE SEQUENCE</scope>
    <source>
        <strain evidence="1">DSM 11300</strain>
    </source>
</reference>
<gene>
    <name evidence="1" type="ordered locus">Dgeo_2326</name>
</gene>
<dbReference type="InterPro" id="IPR016031">
    <property type="entry name" value="Trp_RNA-bd_attenuator-like_dom"/>
</dbReference>
<dbReference type="AlphaFoldDB" id="Q1IVW6"/>
<evidence type="ECO:0000313" key="1">
    <source>
        <dbReference type="EMBL" id="ABF46618.1"/>
    </source>
</evidence>
<evidence type="ECO:0000313" key="2">
    <source>
        <dbReference type="Proteomes" id="UP000002431"/>
    </source>
</evidence>
<dbReference type="PANTHER" id="PTHR38074">
    <property type="entry name" value="ALTERED INHERITANCE OF MITOCHONDRIA PROTEIN 24, MITOCHONDRIAL"/>
    <property type="match status" value="1"/>
</dbReference>
<keyword evidence="2" id="KW-1185">Reference proteome</keyword>
<dbReference type="InterPro" id="IPR002838">
    <property type="entry name" value="AIM24"/>
</dbReference>
<sequence>MEFRLHPEVIHTAESAGARLEVIEFDPQPTESPLEGFQQLLSRPARWRQLALQLSGGNAVLEPGALQYLRGEIELQASASGGAGGGLGGLLRGAVTAAATGESLFKTVYHGRGVIYTEPTRLHLLLGALQEEELIVDDGAFVACAGNITVGRHVNRGLAAMLGSGEGRVQPKLSGTGVFALQSPVHPSEFQILELRGETLKVDGNLVLAYTNGLTFSVEKSTRGLLASGRSGEGYVQVYRGTGRVWLAPTLPIHTLAQTLVTSA</sequence>
<proteinExistence type="predicted"/>
<dbReference type="RefSeq" id="WP_011531437.1">
    <property type="nucleotide sequence ID" value="NC_008025.1"/>
</dbReference>
<dbReference type="SUPFAM" id="SSF51219">
    <property type="entry name" value="TRAP-like"/>
    <property type="match status" value="1"/>
</dbReference>
<dbReference type="STRING" id="319795.Dgeo_2326"/>
<dbReference type="HOGENOM" id="CLU_040551_2_0_0"/>
<dbReference type="eggNOG" id="COG2013">
    <property type="taxonomic scope" value="Bacteria"/>
</dbReference>
<dbReference type="Pfam" id="PF01987">
    <property type="entry name" value="AIM24"/>
    <property type="match status" value="1"/>
</dbReference>
<evidence type="ECO:0008006" key="3">
    <source>
        <dbReference type="Google" id="ProtNLM"/>
    </source>
</evidence>
<dbReference type="InterPro" id="IPR036983">
    <property type="entry name" value="AIM24_sf"/>
</dbReference>
<dbReference type="KEGG" id="dge:Dgeo_2326"/>
<accession>Q1IVW6</accession>
<organism evidence="1 2">
    <name type="scientific">Deinococcus geothermalis (strain DSM 11300 / CIP 105573 / AG-3a)</name>
    <dbReference type="NCBI Taxonomy" id="319795"/>
    <lineage>
        <taxon>Bacteria</taxon>
        <taxon>Thermotogati</taxon>
        <taxon>Deinococcota</taxon>
        <taxon>Deinococci</taxon>
        <taxon>Deinococcales</taxon>
        <taxon>Deinococcaceae</taxon>
        <taxon>Deinococcus</taxon>
    </lineage>
</organism>
<dbReference type="EMBL" id="CP000359">
    <property type="protein sequence ID" value="ABF46618.1"/>
    <property type="molecule type" value="Genomic_DNA"/>
</dbReference>